<keyword evidence="7" id="KW-1133">Transmembrane helix</keyword>
<keyword evidence="5 9" id="KW-0012">Acyltransferase</keyword>
<sequence>MSLWLPTAPCTPAGCAAHRGTKGRGATAGRLAAGIIAVLAGVLLAPLTALLPAAGRRRLTRLWARWVLRAFGVRIRVTGVPPATGGPLLVVANHISWLDIPLVAAVLPGRMLAKTEVRHWPVLGPLAARGGTLFLDRDRLRALPGTVRQIADALTGGARVIVFPEGSTWCGRAQGRFRPATFQAALDASATVQPVRISYAPTGPAAFVGDDPLTASLWRIAATGAITAEIRILPPIPVGRHPDRRSLARAAQHAVGGDGPDLVPQRAVASDSANRPAVSVHQCVSSSWAAASSARTPS</sequence>
<evidence type="ECO:0000256" key="3">
    <source>
        <dbReference type="ARBA" id="ARBA00022679"/>
    </source>
</evidence>
<feature type="region of interest" description="Disordered" evidence="6">
    <location>
        <begin position="251"/>
        <end position="270"/>
    </location>
</feature>
<reference evidence="9" key="1">
    <citation type="journal article" date="2014" name="Int. J. Syst. Evol. Microbiol.">
        <title>Complete genome sequence of Corynebacterium casei LMG S-19264T (=DSM 44701T), isolated from a smear-ripened cheese.</title>
        <authorList>
            <consortium name="US DOE Joint Genome Institute (JGI-PGF)"/>
            <person name="Walter F."/>
            <person name="Albersmeier A."/>
            <person name="Kalinowski J."/>
            <person name="Ruckert C."/>
        </authorList>
    </citation>
    <scope>NUCLEOTIDE SEQUENCE</scope>
    <source>
        <strain evidence="9">JCM 3172</strain>
    </source>
</reference>
<evidence type="ECO:0000313" key="9">
    <source>
        <dbReference type="EMBL" id="GGT13395.1"/>
    </source>
</evidence>
<reference evidence="9" key="2">
    <citation type="submission" date="2020-09" db="EMBL/GenBank/DDBJ databases">
        <authorList>
            <person name="Sun Q."/>
            <person name="Ohkuma M."/>
        </authorList>
    </citation>
    <scope>NUCLEOTIDE SEQUENCE</scope>
    <source>
        <strain evidence="9">JCM 3172</strain>
    </source>
</reference>
<evidence type="ECO:0000256" key="7">
    <source>
        <dbReference type="SAM" id="Phobius"/>
    </source>
</evidence>
<dbReference type="CDD" id="cd07989">
    <property type="entry name" value="LPLAT_AGPAT-like"/>
    <property type="match status" value="1"/>
</dbReference>
<evidence type="ECO:0000256" key="4">
    <source>
        <dbReference type="ARBA" id="ARBA00023098"/>
    </source>
</evidence>
<evidence type="ECO:0000313" key="10">
    <source>
        <dbReference type="Proteomes" id="UP000619486"/>
    </source>
</evidence>
<evidence type="ECO:0000259" key="8">
    <source>
        <dbReference type="SMART" id="SM00563"/>
    </source>
</evidence>
<proteinExistence type="predicted"/>
<dbReference type="GO" id="GO:0003841">
    <property type="term" value="F:1-acylglycerol-3-phosphate O-acyltransferase activity"/>
    <property type="evidence" value="ECO:0007669"/>
    <property type="project" value="TreeGrafter"/>
</dbReference>
<dbReference type="SMART" id="SM00563">
    <property type="entry name" value="PlsC"/>
    <property type="match status" value="1"/>
</dbReference>
<keyword evidence="7" id="KW-0472">Membrane</keyword>
<protein>
    <submittedName>
        <fullName evidence="9">1-acyl-sn-glycerol-3-phosphate acyltransferase</fullName>
    </submittedName>
</protein>
<dbReference type="InterPro" id="IPR002123">
    <property type="entry name" value="Plipid/glycerol_acylTrfase"/>
</dbReference>
<dbReference type="Pfam" id="PF01553">
    <property type="entry name" value="Acyltransferase"/>
    <property type="match status" value="1"/>
</dbReference>
<dbReference type="Proteomes" id="UP000619486">
    <property type="component" value="Unassembled WGS sequence"/>
</dbReference>
<dbReference type="EMBL" id="BMQQ01000001">
    <property type="protein sequence ID" value="GGT13395.1"/>
    <property type="molecule type" value="Genomic_DNA"/>
</dbReference>
<dbReference type="PANTHER" id="PTHR10434:SF64">
    <property type="entry name" value="1-ACYL-SN-GLYCEROL-3-PHOSPHATE ACYLTRANSFERASE-RELATED"/>
    <property type="match status" value="1"/>
</dbReference>
<dbReference type="RefSeq" id="WP_019890884.1">
    <property type="nucleotide sequence ID" value="NZ_BMQQ01000001.1"/>
</dbReference>
<keyword evidence="3" id="KW-0808">Transferase</keyword>
<keyword evidence="2" id="KW-0444">Lipid biosynthesis</keyword>
<dbReference type="SUPFAM" id="SSF69593">
    <property type="entry name" value="Glycerol-3-phosphate (1)-acyltransferase"/>
    <property type="match status" value="1"/>
</dbReference>
<accession>A0A918GWG6</accession>
<evidence type="ECO:0000256" key="1">
    <source>
        <dbReference type="ARBA" id="ARBA00005189"/>
    </source>
</evidence>
<comment type="caution">
    <text evidence="9">The sequence shown here is derived from an EMBL/GenBank/DDBJ whole genome shotgun (WGS) entry which is preliminary data.</text>
</comment>
<evidence type="ECO:0000256" key="5">
    <source>
        <dbReference type="ARBA" id="ARBA00023315"/>
    </source>
</evidence>
<gene>
    <name evidence="9" type="ORF">GCM10014713_02430</name>
</gene>
<feature type="transmembrane region" description="Helical" evidence="7">
    <location>
        <begin position="31"/>
        <end position="51"/>
    </location>
</feature>
<name>A0A918GWG6_9ACTN</name>
<dbReference type="AlphaFoldDB" id="A0A918GWG6"/>
<keyword evidence="10" id="KW-1185">Reference proteome</keyword>
<dbReference type="PANTHER" id="PTHR10434">
    <property type="entry name" value="1-ACYL-SN-GLYCEROL-3-PHOSPHATE ACYLTRANSFERASE"/>
    <property type="match status" value="1"/>
</dbReference>
<feature type="domain" description="Phospholipid/glycerol acyltransferase" evidence="8">
    <location>
        <begin position="88"/>
        <end position="200"/>
    </location>
</feature>
<evidence type="ECO:0000256" key="6">
    <source>
        <dbReference type="SAM" id="MobiDB-lite"/>
    </source>
</evidence>
<comment type="pathway">
    <text evidence="1">Lipid metabolism.</text>
</comment>
<keyword evidence="4" id="KW-0443">Lipid metabolism</keyword>
<organism evidence="9 10">
    <name type="scientific">Streptomyces purpureus</name>
    <dbReference type="NCBI Taxonomy" id="1951"/>
    <lineage>
        <taxon>Bacteria</taxon>
        <taxon>Bacillati</taxon>
        <taxon>Actinomycetota</taxon>
        <taxon>Actinomycetes</taxon>
        <taxon>Kitasatosporales</taxon>
        <taxon>Streptomycetaceae</taxon>
        <taxon>Streptomyces</taxon>
    </lineage>
</organism>
<evidence type="ECO:0000256" key="2">
    <source>
        <dbReference type="ARBA" id="ARBA00022516"/>
    </source>
</evidence>
<keyword evidence="7" id="KW-0812">Transmembrane</keyword>
<dbReference type="GO" id="GO:0006654">
    <property type="term" value="P:phosphatidic acid biosynthetic process"/>
    <property type="evidence" value="ECO:0007669"/>
    <property type="project" value="TreeGrafter"/>
</dbReference>